<dbReference type="InterPro" id="IPR012373">
    <property type="entry name" value="Ferrdict_sens_TM"/>
</dbReference>
<dbReference type="InterPro" id="IPR032508">
    <property type="entry name" value="FecR_C"/>
</dbReference>
<feature type="transmembrane region" description="Helical" evidence="2">
    <location>
        <begin position="115"/>
        <end position="134"/>
    </location>
</feature>
<evidence type="ECO:0000259" key="3">
    <source>
        <dbReference type="Pfam" id="PF04773"/>
    </source>
</evidence>
<gene>
    <name evidence="5" type="ORF">DQQ10_08905</name>
</gene>
<dbReference type="Gene3D" id="2.60.120.1440">
    <property type="match status" value="1"/>
</dbReference>
<sequence>MPTEPMKYTDYSADDLIKDEFFQQWVFSPTEESNRFWLDFLQNYPDHREKVDEARQFLSFFHVKENDVFEARVGNLKKRINHSVDDPKPIEDPLPKQPQANPVAPKVSKIKTSRLVILATVFLAGVLAIIYAFLPDHTSSPAPMHTSSEEVVFARKGKRNVVALPDGTKVWLNAESQLIYPKNIDSLTSRIVTLSGEAFFQVSENLQRPFVVRVGDVTITGYAASFDVKAHPSTKTIEAFVLAGRVRIEHKDHPLIKTTISPEQSATLDLLTNSLSVDNNVNAELSSAWRVGVLYFREQPFSQILISLERWYDVNIQLEDSTSYTCHFTGELNNKTLRETLDLFVKDKPASYLVNGSDVVIKGKLCP</sequence>
<feature type="domain" description="Protein FecR C-terminal" evidence="4">
    <location>
        <begin position="294"/>
        <end position="361"/>
    </location>
</feature>
<evidence type="ECO:0000313" key="6">
    <source>
        <dbReference type="Proteomes" id="UP000251889"/>
    </source>
</evidence>
<dbReference type="InterPro" id="IPR006860">
    <property type="entry name" value="FecR"/>
</dbReference>
<feature type="compositionally biased region" description="Basic and acidic residues" evidence="1">
    <location>
        <begin position="82"/>
        <end position="94"/>
    </location>
</feature>
<comment type="caution">
    <text evidence="5">The sequence shown here is derived from an EMBL/GenBank/DDBJ whole genome shotgun (WGS) entry which is preliminary data.</text>
</comment>
<dbReference type="OrthoDB" id="1099916at2"/>
<dbReference type="GO" id="GO:0016989">
    <property type="term" value="F:sigma factor antagonist activity"/>
    <property type="evidence" value="ECO:0007669"/>
    <property type="project" value="TreeGrafter"/>
</dbReference>
<dbReference type="Gene3D" id="3.55.50.30">
    <property type="match status" value="1"/>
</dbReference>
<accession>A0A364Y693</accession>
<keyword evidence="2" id="KW-0472">Membrane</keyword>
<keyword evidence="2" id="KW-1133">Transmembrane helix</keyword>
<keyword evidence="2" id="KW-0812">Transmembrane</keyword>
<dbReference type="EMBL" id="QMFY01000003">
    <property type="protein sequence ID" value="RAW01755.1"/>
    <property type="molecule type" value="Genomic_DNA"/>
</dbReference>
<protein>
    <recommendedName>
        <fullName evidence="7">FecR family protein</fullName>
    </recommendedName>
</protein>
<proteinExistence type="predicted"/>
<evidence type="ECO:0000313" key="5">
    <source>
        <dbReference type="EMBL" id="RAW01755.1"/>
    </source>
</evidence>
<dbReference type="PIRSF" id="PIRSF018266">
    <property type="entry name" value="FecR"/>
    <property type="match status" value="1"/>
</dbReference>
<keyword evidence="6" id="KW-1185">Reference proteome</keyword>
<name>A0A364Y693_9BACT</name>
<evidence type="ECO:0000256" key="2">
    <source>
        <dbReference type="SAM" id="Phobius"/>
    </source>
</evidence>
<dbReference type="Pfam" id="PF16344">
    <property type="entry name" value="FecR_C"/>
    <property type="match status" value="1"/>
</dbReference>
<organism evidence="5 6">
    <name type="scientific">Pseudochryseolinea flava</name>
    <dbReference type="NCBI Taxonomy" id="2059302"/>
    <lineage>
        <taxon>Bacteria</taxon>
        <taxon>Pseudomonadati</taxon>
        <taxon>Bacteroidota</taxon>
        <taxon>Cytophagia</taxon>
        <taxon>Cytophagales</taxon>
        <taxon>Fulvivirgaceae</taxon>
        <taxon>Pseudochryseolinea</taxon>
    </lineage>
</organism>
<dbReference type="PANTHER" id="PTHR30273">
    <property type="entry name" value="PERIPLASMIC SIGNAL SENSOR AND SIGMA FACTOR ACTIVATOR FECR-RELATED"/>
    <property type="match status" value="1"/>
</dbReference>
<feature type="domain" description="FecR protein" evidence="3">
    <location>
        <begin position="154"/>
        <end position="247"/>
    </location>
</feature>
<dbReference type="Pfam" id="PF04773">
    <property type="entry name" value="FecR"/>
    <property type="match status" value="1"/>
</dbReference>
<reference evidence="5 6" key="1">
    <citation type="submission" date="2018-06" db="EMBL/GenBank/DDBJ databases">
        <title>Chryseolinea flavus sp. nov., a member of the phylum Bacteroidetes isolated from soil.</title>
        <authorList>
            <person name="Li Y."/>
            <person name="Wang J."/>
        </authorList>
    </citation>
    <scope>NUCLEOTIDE SEQUENCE [LARGE SCALE GENOMIC DNA]</scope>
    <source>
        <strain evidence="5 6">SDU1-6</strain>
    </source>
</reference>
<dbReference type="AlphaFoldDB" id="A0A364Y693"/>
<dbReference type="Proteomes" id="UP000251889">
    <property type="component" value="Unassembled WGS sequence"/>
</dbReference>
<evidence type="ECO:0008006" key="7">
    <source>
        <dbReference type="Google" id="ProtNLM"/>
    </source>
</evidence>
<evidence type="ECO:0000256" key="1">
    <source>
        <dbReference type="SAM" id="MobiDB-lite"/>
    </source>
</evidence>
<feature type="region of interest" description="Disordered" evidence="1">
    <location>
        <begin position="81"/>
        <end position="103"/>
    </location>
</feature>
<dbReference type="PANTHER" id="PTHR30273:SF2">
    <property type="entry name" value="PROTEIN FECR"/>
    <property type="match status" value="1"/>
</dbReference>
<evidence type="ECO:0000259" key="4">
    <source>
        <dbReference type="Pfam" id="PF16344"/>
    </source>
</evidence>